<dbReference type="InterPro" id="IPR020554">
    <property type="entry name" value="UPF0021_CS"/>
</dbReference>
<feature type="domain" description="tRNA(Ile)-lysidine/2-thiocytidine synthase N-terminal" evidence="3">
    <location>
        <begin position="51"/>
        <end position="234"/>
    </location>
</feature>
<name>R0KPH3_NOSB1</name>
<dbReference type="VEuPathDB" id="MicrosporidiaDB:NBO_554g0004"/>
<dbReference type="InterPro" id="IPR035107">
    <property type="entry name" value="tRNA_thiolation_TtcA_Ctu1"/>
</dbReference>
<protein>
    <submittedName>
        <fullName evidence="4">ATP-binding domain-containing protein 3</fullName>
    </submittedName>
</protein>
<dbReference type="PANTHER" id="PTHR11807:SF12">
    <property type="entry name" value="CYTOPLASMIC TRNA 2-THIOLATION PROTEIN 1"/>
    <property type="match status" value="1"/>
</dbReference>
<evidence type="ECO:0000259" key="3">
    <source>
        <dbReference type="Pfam" id="PF01171"/>
    </source>
</evidence>
<dbReference type="PANTHER" id="PTHR11807">
    <property type="entry name" value="ATPASES OF THE PP SUPERFAMILY-RELATED"/>
    <property type="match status" value="1"/>
</dbReference>
<dbReference type="GO" id="GO:0000049">
    <property type="term" value="F:tRNA binding"/>
    <property type="evidence" value="ECO:0007669"/>
    <property type="project" value="InterPro"/>
</dbReference>
<evidence type="ECO:0000313" key="4">
    <source>
        <dbReference type="EMBL" id="EOB12087.1"/>
    </source>
</evidence>
<dbReference type="NCBIfam" id="TIGR00269">
    <property type="entry name" value="TIGR00269 family protein"/>
    <property type="match status" value="1"/>
</dbReference>
<evidence type="ECO:0000256" key="2">
    <source>
        <dbReference type="PIRSR" id="PIRSR004976-51"/>
    </source>
</evidence>
<dbReference type="InterPro" id="IPR056369">
    <property type="entry name" value="CTU1-like_ATP-bd"/>
</dbReference>
<keyword evidence="1" id="KW-0808">Transferase</keyword>
<dbReference type="GO" id="GO:0005739">
    <property type="term" value="C:mitochondrion"/>
    <property type="evidence" value="ECO:0007669"/>
    <property type="project" value="TreeGrafter"/>
</dbReference>
<dbReference type="OMA" id="KPVRGIC"/>
<feature type="binding site" evidence="2">
    <location>
        <position position="164"/>
    </location>
    <ligand>
        <name>ATP</name>
        <dbReference type="ChEBI" id="CHEBI:30616"/>
    </ligand>
</feature>
<organism evidence="4 5">
    <name type="scientific">Nosema bombycis (strain CQ1 / CVCC 102059)</name>
    <name type="common">Microsporidian parasite</name>
    <name type="synonym">Pebrine of silkworm</name>
    <dbReference type="NCBI Taxonomy" id="578461"/>
    <lineage>
        <taxon>Eukaryota</taxon>
        <taxon>Fungi</taxon>
        <taxon>Fungi incertae sedis</taxon>
        <taxon>Microsporidia</taxon>
        <taxon>Nosematidae</taxon>
        <taxon>Nosema</taxon>
    </lineage>
</organism>
<dbReference type="Proteomes" id="UP000016927">
    <property type="component" value="Unassembled WGS sequence"/>
</dbReference>
<feature type="binding site" evidence="2">
    <location>
        <position position="60"/>
    </location>
    <ligand>
        <name>ATP</name>
        <dbReference type="ChEBI" id="CHEBI:30616"/>
    </ligand>
</feature>
<accession>R0KPH3</accession>
<dbReference type="AlphaFoldDB" id="R0KPH3"/>
<dbReference type="GO" id="GO:0005524">
    <property type="term" value="F:ATP binding"/>
    <property type="evidence" value="ECO:0007669"/>
    <property type="project" value="UniProtKB-KW"/>
</dbReference>
<dbReference type="Pfam" id="PF01171">
    <property type="entry name" value="ATP_bind_3"/>
    <property type="match status" value="1"/>
</dbReference>
<dbReference type="PROSITE" id="PS01263">
    <property type="entry name" value="UPF0021"/>
    <property type="match status" value="1"/>
</dbReference>
<feature type="binding site" evidence="2">
    <location>
        <begin position="54"/>
        <end position="56"/>
    </location>
    <ligand>
        <name>ATP</name>
        <dbReference type="ChEBI" id="CHEBI:30616"/>
    </ligand>
</feature>
<keyword evidence="5" id="KW-1185">Reference proteome</keyword>
<dbReference type="CDD" id="cd01713">
    <property type="entry name" value="CTU1-like"/>
    <property type="match status" value="1"/>
</dbReference>
<reference evidence="4 5" key="1">
    <citation type="journal article" date="2013" name="BMC Genomics">
        <title>Comparative genomics of parasitic silkworm microsporidia reveal an association between genome expansion and host adaptation.</title>
        <authorList>
            <person name="Pan G."/>
            <person name="Xu J."/>
            <person name="Li T."/>
            <person name="Xia Q."/>
            <person name="Liu S.L."/>
            <person name="Zhang G."/>
            <person name="Li S."/>
            <person name="Li C."/>
            <person name="Liu H."/>
            <person name="Yang L."/>
            <person name="Liu T."/>
            <person name="Zhang X."/>
            <person name="Wu Z."/>
            <person name="Fan W."/>
            <person name="Dang X."/>
            <person name="Xiang H."/>
            <person name="Tao M."/>
            <person name="Li Y."/>
            <person name="Hu J."/>
            <person name="Li Z."/>
            <person name="Lin L."/>
            <person name="Luo J."/>
            <person name="Geng L."/>
            <person name="Wang L."/>
            <person name="Long M."/>
            <person name="Wan Y."/>
            <person name="He N."/>
            <person name="Zhang Z."/>
            <person name="Lu C."/>
            <person name="Keeling P.J."/>
            <person name="Wang J."/>
            <person name="Xiang Z."/>
            <person name="Zhou Z."/>
        </authorList>
    </citation>
    <scope>NUCLEOTIDE SEQUENCE [LARGE SCALE GENOMIC DNA]</scope>
    <source>
        <strain evidence="5">CQ1 / CVCC 102059</strain>
    </source>
</reference>
<dbReference type="EMBL" id="KB909461">
    <property type="protein sequence ID" value="EOB12087.1"/>
    <property type="molecule type" value="Genomic_DNA"/>
</dbReference>
<feature type="binding site" evidence="2">
    <location>
        <position position="169"/>
    </location>
    <ligand>
        <name>ATP</name>
        <dbReference type="ChEBI" id="CHEBI:30616"/>
    </ligand>
</feature>
<dbReference type="GO" id="GO:0002144">
    <property type="term" value="C:cytosolic tRNA wobble base thiouridylase complex"/>
    <property type="evidence" value="ECO:0007669"/>
    <property type="project" value="TreeGrafter"/>
</dbReference>
<keyword evidence="2 4" id="KW-0067">ATP-binding</keyword>
<dbReference type="STRING" id="578461.R0KPH3"/>
<dbReference type="SUPFAM" id="SSF52402">
    <property type="entry name" value="Adenine nucleotide alpha hydrolases-like"/>
    <property type="match status" value="1"/>
</dbReference>
<keyword evidence="2" id="KW-0547">Nucleotide-binding</keyword>
<dbReference type="InterPro" id="IPR014729">
    <property type="entry name" value="Rossmann-like_a/b/a_fold"/>
</dbReference>
<dbReference type="GO" id="GO:0016740">
    <property type="term" value="F:transferase activity"/>
    <property type="evidence" value="ECO:0007669"/>
    <property type="project" value="UniProtKB-KW"/>
</dbReference>
<dbReference type="OrthoDB" id="198857at2759"/>
<feature type="binding site" evidence="2">
    <location>
        <position position="86"/>
    </location>
    <ligand>
        <name>ATP</name>
        <dbReference type="ChEBI" id="CHEBI:30616"/>
    </ligand>
</feature>
<sequence>MSCQNCQIGRAIVLRSESRMKVCKDCFFLLFEEDVYKTISESKMFKKGQRIGVGISGGKDSTVLAYVLDKLNTKYNLNLDLQLLCIDEGIAGYRDNSIDTVVKNSESLDLNLKILSYNEVFGITMDEVVKKIGLKNNCTYCGVFRRQALEEAAKQTQCDIIVTGHNADDMAETIILNFLRGDHSRLVRCTAPISQKQTTENGTVLSLPRAKPFKYSYQKEIVLYAFYKKLLYFSTECTYSPGAYRGNARTFIKELEKHDPKIIMNIIKSGDLMFKFTNSSLKVQPCEKCNHPTSSKDNLCKSCLLLKTLKI</sequence>
<dbReference type="InterPro" id="IPR000541">
    <property type="entry name" value="Ncs6/Tuc1/Ctu1"/>
</dbReference>
<dbReference type="InterPro" id="IPR011063">
    <property type="entry name" value="TilS/TtcA_N"/>
</dbReference>
<dbReference type="HOGENOM" id="CLU_026481_1_2_1"/>
<evidence type="ECO:0000313" key="5">
    <source>
        <dbReference type="Proteomes" id="UP000016927"/>
    </source>
</evidence>
<evidence type="ECO:0000256" key="1">
    <source>
        <dbReference type="ARBA" id="ARBA00022679"/>
    </source>
</evidence>
<gene>
    <name evidence="4" type="primary">ATBP3</name>
    <name evidence="4" type="ORF">NBO_554g0004</name>
</gene>
<dbReference type="GO" id="GO:0002143">
    <property type="term" value="P:tRNA wobble position uridine thiolation"/>
    <property type="evidence" value="ECO:0007669"/>
    <property type="project" value="TreeGrafter"/>
</dbReference>
<dbReference type="Gene3D" id="3.40.50.620">
    <property type="entry name" value="HUPs"/>
    <property type="match status" value="1"/>
</dbReference>
<proteinExistence type="predicted"/>
<dbReference type="PIRSF" id="PIRSF004976">
    <property type="entry name" value="ATPase_YdaO"/>
    <property type="match status" value="1"/>
</dbReference>